<comment type="caution">
    <text evidence="1">The sequence shown here is derived from an EMBL/GenBank/DDBJ whole genome shotgun (WGS) entry which is preliminary data.</text>
</comment>
<evidence type="ECO:0000313" key="2">
    <source>
        <dbReference type="Proteomes" id="UP001165667"/>
    </source>
</evidence>
<sequence>MNIVDLETFSTVHRWADDRMKIYIENPHVNYTATTSGRTINETLLRGAGSALYANNAESRIFFVHIASDHFLAHRGIRQGPLHLVTFMPAQFVRPMGDQWMPKDRHLRAAARRAGPAAEFDVRVLQAFTRQALHGIPFVGMVEAALFKERTGRWSHRDWVSWHAHVLTWGATREELRKAVRPLRRKHCSLRKNVSSVHIKYVSYEDLLRQTGYILKAPQKAMREVFLPEGFNSQTGEIRSAELRLKKDWLRTGDRVRMLDIMGERTLDHLLFGNDEGTVLARQIRSEALAPWRRWGPKYD</sequence>
<protein>
    <submittedName>
        <fullName evidence="1">Uncharacterized protein</fullName>
    </submittedName>
</protein>
<proteinExistence type="predicted"/>
<keyword evidence="2" id="KW-1185">Reference proteome</keyword>
<accession>A0AA41Z373</accession>
<name>A0AA41Z373_9HYPH</name>
<evidence type="ECO:0000313" key="1">
    <source>
        <dbReference type="EMBL" id="MCW6508457.1"/>
    </source>
</evidence>
<dbReference type="Proteomes" id="UP001165667">
    <property type="component" value="Unassembled WGS sequence"/>
</dbReference>
<gene>
    <name evidence="1" type="ORF">M8523_10550</name>
</gene>
<reference evidence="1" key="1">
    <citation type="submission" date="2022-05" db="EMBL/GenBank/DDBJ databases">
        <authorList>
            <person name="Pankratov T."/>
        </authorList>
    </citation>
    <scope>NUCLEOTIDE SEQUENCE</scope>
    <source>
        <strain evidence="1">BP6-180914</strain>
    </source>
</reference>
<dbReference type="EMBL" id="JAMOIM010000005">
    <property type="protein sequence ID" value="MCW6508457.1"/>
    <property type="molecule type" value="Genomic_DNA"/>
</dbReference>
<organism evidence="1 2">
    <name type="scientific">Lichenifustis flavocetrariae</name>
    <dbReference type="NCBI Taxonomy" id="2949735"/>
    <lineage>
        <taxon>Bacteria</taxon>
        <taxon>Pseudomonadati</taxon>
        <taxon>Pseudomonadota</taxon>
        <taxon>Alphaproteobacteria</taxon>
        <taxon>Hyphomicrobiales</taxon>
        <taxon>Lichenihabitantaceae</taxon>
        <taxon>Lichenifustis</taxon>
    </lineage>
</organism>
<dbReference type="RefSeq" id="WP_282584817.1">
    <property type="nucleotide sequence ID" value="NZ_JAMOIM010000005.1"/>
</dbReference>
<dbReference type="AlphaFoldDB" id="A0AA41Z373"/>